<evidence type="ECO:0000256" key="1">
    <source>
        <dbReference type="SAM" id="MobiDB-lite"/>
    </source>
</evidence>
<dbReference type="Gene3D" id="1.25.40.10">
    <property type="entry name" value="Tetratricopeptide repeat domain"/>
    <property type="match status" value="1"/>
</dbReference>
<evidence type="ECO:0000313" key="4">
    <source>
        <dbReference type="Proteomes" id="UP001303473"/>
    </source>
</evidence>
<feature type="region of interest" description="Disordered" evidence="1">
    <location>
        <begin position="265"/>
        <end position="284"/>
    </location>
</feature>
<dbReference type="InterPro" id="IPR024983">
    <property type="entry name" value="CHAT_dom"/>
</dbReference>
<organism evidence="3 4">
    <name type="scientific">Diplogelasinospora grovesii</name>
    <dbReference type="NCBI Taxonomy" id="303347"/>
    <lineage>
        <taxon>Eukaryota</taxon>
        <taxon>Fungi</taxon>
        <taxon>Dikarya</taxon>
        <taxon>Ascomycota</taxon>
        <taxon>Pezizomycotina</taxon>
        <taxon>Sordariomycetes</taxon>
        <taxon>Sordariomycetidae</taxon>
        <taxon>Sordariales</taxon>
        <taxon>Diplogelasinosporaceae</taxon>
        <taxon>Diplogelasinospora</taxon>
    </lineage>
</organism>
<protein>
    <submittedName>
        <fullName evidence="3">CHAT domain-containing protein</fullName>
    </submittedName>
</protein>
<proteinExistence type="predicted"/>
<feature type="domain" description="CHAT" evidence="2">
    <location>
        <begin position="400"/>
        <end position="711"/>
    </location>
</feature>
<dbReference type="Pfam" id="PF12770">
    <property type="entry name" value="CHAT"/>
    <property type="match status" value="1"/>
</dbReference>
<dbReference type="AlphaFoldDB" id="A0AAN6S3F9"/>
<sequence length="712" mass="78725">MEDLEQAIRRAQEAVALTHWRHPKRASYLNGLGNAWAWKYRRTKDPADICQAIFYLELAIDFSPPNLPDRLSWLSNLGTISSWRYEQTGALSDLEYAISRTEQAMKTMPDNHPNRALSHSSLGDLLCCRHDRTRRRLDIEGSLRHYKSSWGFVNAPPVVRIKAAHKAGGILLSLDGWQESSELLQQAVHLLQSISAGNLQQQDQQHMLGEFAGLATLAASAALQAGRGPIHTLRLLELGRGVMAGLRFGSHRDALSPRKRLPELPERLGQGQDSPNSTSSRQLTVNVRETSQQCCKTEGANQMRTIRQSVRSTSLLLSPTEIELQSAASNGPIVVINTSPARCDALLVSNDGVRSIHLHGLRYVDIVEKAQLLHSLKVVRAASSPSEEIVRRSSDHMVQILEWLWLAAASPILAELGYRGPPRQGDNWPRTWWIPTGLLSLLPLHAAGRHGAAGGGTDTVIDRVISSYSPSLRALLHTQQRPRDDYRIPPRDALLVSMETTPDCSSLHKVGAEVTAVTRFLSSGLCLKRPTVMQQPRKEQVLAGLKSCDIFHFAGHAMSDPADPSKSHLLLQDWQQDPLTVQDLTELDRGGIENPHPPFLAYLSACSTGIMSPAESRLYDESITLMTACQMAGFRHTVGSLWDVCDDDHSVETASEFYKALGREFETLEDSAVALGVHSAARHIRDMTRGNSCFFSEQGDPFAWAAFIHMGP</sequence>
<dbReference type="EMBL" id="MU853829">
    <property type="protein sequence ID" value="KAK3938436.1"/>
    <property type="molecule type" value="Genomic_DNA"/>
</dbReference>
<reference evidence="4" key="1">
    <citation type="journal article" date="2023" name="Mol. Phylogenet. Evol.">
        <title>Genome-scale phylogeny and comparative genomics of the fungal order Sordariales.</title>
        <authorList>
            <person name="Hensen N."/>
            <person name="Bonometti L."/>
            <person name="Westerberg I."/>
            <person name="Brannstrom I.O."/>
            <person name="Guillou S."/>
            <person name="Cros-Aarteil S."/>
            <person name="Calhoun S."/>
            <person name="Haridas S."/>
            <person name="Kuo A."/>
            <person name="Mondo S."/>
            <person name="Pangilinan J."/>
            <person name="Riley R."/>
            <person name="LaButti K."/>
            <person name="Andreopoulos B."/>
            <person name="Lipzen A."/>
            <person name="Chen C."/>
            <person name="Yan M."/>
            <person name="Daum C."/>
            <person name="Ng V."/>
            <person name="Clum A."/>
            <person name="Steindorff A."/>
            <person name="Ohm R.A."/>
            <person name="Martin F."/>
            <person name="Silar P."/>
            <person name="Natvig D.O."/>
            <person name="Lalanne C."/>
            <person name="Gautier V."/>
            <person name="Ament-Velasquez S.L."/>
            <person name="Kruys A."/>
            <person name="Hutchinson M.I."/>
            <person name="Powell A.J."/>
            <person name="Barry K."/>
            <person name="Miller A.N."/>
            <person name="Grigoriev I.V."/>
            <person name="Debuchy R."/>
            <person name="Gladieux P."/>
            <person name="Hiltunen Thoren M."/>
            <person name="Johannesson H."/>
        </authorList>
    </citation>
    <scope>NUCLEOTIDE SEQUENCE [LARGE SCALE GENOMIC DNA]</scope>
    <source>
        <strain evidence="4">CBS 340.73</strain>
    </source>
</reference>
<gene>
    <name evidence="3" type="ORF">QBC46DRAFT_390108</name>
</gene>
<feature type="compositionally biased region" description="Polar residues" evidence="1">
    <location>
        <begin position="271"/>
        <end position="284"/>
    </location>
</feature>
<dbReference type="Proteomes" id="UP001303473">
    <property type="component" value="Unassembled WGS sequence"/>
</dbReference>
<name>A0AAN6S3F9_9PEZI</name>
<accession>A0AAN6S3F9</accession>
<comment type="caution">
    <text evidence="3">The sequence shown here is derived from an EMBL/GenBank/DDBJ whole genome shotgun (WGS) entry which is preliminary data.</text>
</comment>
<keyword evidence="4" id="KW-1185">Reference proteome</keyword>
<evidence type="ECO:0000313" key="3">
    <source>
        <dbReference type="EMBL" id="KAK3938436.1"/>
    </source>
</evidence>
<evidence type="ECO:0000259" key="2">
    <source>
        <dbReference type="Pfam" id="PF12770"/>
    </source>
</evidence>
<dbReference type="InterPro" id="IPR011990">
    <property type="entry name" value="TPR-like_helical_dom_sf"/>
</dbReference>